<name>A0A7R9ITZ6_9NEOP</name>
<evidence type="ECO:0000256" key="1">
    <source>
        <dbReference type="SAM" id="Phobius"/>
    </source>
</evidence>
<sequence>MLSLEKSSGLDLWTLAPAAVVYSCLFCLNPSLLLRCCKLVVRYQNFSSKVTEGFLAERQMLRSYVWDIVHVLLEGNVSWQHCARAMAALYITVGALWFVFFSVRWQQCKIFDVRHKGYIFKNVPDKAIADLAKGVNINNAFTLQNHLAFRPALYSAMAQEQVGGFDKDEVIDILKEYFGQISFLTALGAEDSSSSE</sequence>
<gene>
    <name evidence="2" type="ORF">TTEB3V08_LOCUS12507</name>
</gene>
<protein>
    <submittedName>
        <fullName evidence="2">Uncharacterized protein</fullName>
    </submittedName>
</protein>
<organism evidence="2">
    <name type="scientific">Timema tahoe</name>
    <dbReference type="NCBI Taxonomy" id="61484"/>
    <lineage>
        <taxon>Eukaryota</taxon>
        <taxon>Metazoa</taxon>
        <taxon>Ecdysozoa</taxon>
        <taxon>Arthropoda</taxon>
        <taxon>Hexapoda</taxon>
        <taxon>Insecta</taxon>
        <taxon>Pterygota</taxon>
        <taxon>Neoptera</taxon>
        <taxon>Polyneoptera</taxon>
        <taxon>Phasmatodea</taxon>
        <taxon>Timematodea</taxon>
        <taxon>Timematoidea</taxon>
        <taxon>Timematidae</taxon>
        <taxon>Timema</taxon>
    </lineage>
</organism>
<accession>A0A7R9ITZ6</accession>
<keyword evidence="1" id="KW-1133">Transmembrane helix</keyword>
<feature type="transmembrane region" description="Helical" evidence="1">
    <location>
        <begin position="87"/>
        <end position="105"/>
    </location>
</feature>
<feature type="transmembrane region" description="Helical" evidence="1">
    <location>
        <begin position="12"/>
        <end position="34"/>
    </location>
</feature>
<evidence type="ECO:0000313" key="2">
    <source>
        <dbReference type="EMBL" id="CAD7464630.1"/>
    </source>
</evidence>
<keyword evidence="1" id="KW-0812">Transmembrane</keyword>
<proteinExistence type="predicted"/>
<reference evidence="2" key="1">
    <citation type="submission" date="2020-11" db="EMBL/GenBank/DDBJ databases">
        <authorList>
            <person name="Tran Van P."/>
        </authorList>
    </citation>
    <scope>NUCLEOTIDE SEQUENCE</scope>
</reference>
<dbReference type="AlphaFoldDB" id="A0A7R9ITZ6"/>
<keyword evidence="1" id="KW-0472">Membrane</keyword>
<dbReference type="EMBL" id="OE018250">
    <property type="protein sequence ID" value="CAD7464630.1"/>
    <property type="molecule type" value="Genomic_DNA"/>
</dbReference>
<dbReference type="PROSITE" id="PS51257">
    <property type="entry name" value="PROKAR_LIPOPROTEIN"/>
    <property type="match status" value="1"/>
</dbReference>